<feature type="signal peptide" evidence="2">
    <location>
        <begin position="1"/>
        <end position="21"/>
    </location>
</feature>
<dbReference type="InterPro" id="IPR007889">
    <property type="entry name" value="HTH_Psq"/>
</dbReference>
<evidence type="ECO:0000256" key="2">
    <source>
        <dbReference type="SAM" id="SignalP"/>
    </source>
</evidence>
<sequence length="146" mass="16774">MMHPPCHQMFPMCTTNTLSLCTLLQAHCYLHTAMKRSRKTLTLEQKLEVLKRTDKGQKTSVIVNTLKMNESTIRSIRSNTDKIRASVKAGTPMNGCKSSYAHPVEMQRIENVTHIERPSKQDPPIHKFQLNSRQGKINLRQFGSRR</sequence>
<dbReference type="SUPFAM" id="SSF46689">
    <property type="entry name" value="Homeodomain-like"/>
    <property type="match status" value="1"/>
</dbReference>
<dbReference type="EMBL" id="GDRN01068380">
    <property type="protein sequence ID" value="JAI64202.1"/>
    <property type="molecule type" value="Transcribed_RNA"/>
</dbReference>
<dbReference type="InterPro" id="IPR036388">
    <property type="entry name" value="WH-like_DNA-bd_sf"/>
</dbReference>
<proteinExistence type="predicted"/>
<name>A0A0P4WAJ5_SCYOL</name>
<protein>
    <recommendedName>
        <fullName evidence="3">HTH psq-type domain-containing protein</fullName>
    </recommendedName>
</protein>
<dbReference type="Gene3D" id="1.10.10.10">
    <property type="entry name" value="Winged helix-like DNA-binding domain superfamily/Winged helix DNA-binding domain"/>
    <property type="match status" value="1"/>
</dbReference>
<accession>A0A0P4WAJ5</accession>
<feature type="chain" id="PRO_5006070384" description="HTH psq-type domain-containing protein" evidence="2">
    <location>
        <begin position="22"/>
        <end position="146"/>
    </location>
</feature>
<evidence type="ECO:0000256" key="1">
    <source>
        <dbReference type="ARBA" id="ARBA00004123"/>
    </source>
</evidence>
<organism evidence="4">
    <name type="scientific">Scylla olivacea</name>
    <name type="common">Orange mud crab</name>
    <name type="synonym">Cancer olivacea</name>
    <dbReference type="NCBI Taxonomy" id="85551"/>
    <lineage>
        <taxon>Eukaryota</taxon>
        <taxon>Metazoa</taxon>
        <taxon>Ecdysozoa</taxon>
        <taxon>Arthropoda</taxon>
        <taxon>Crustacea</taxon>
        <taxon>Multicrustacea</taxon>
        <taxon>Malacostraca</taxon>
        <taxon>Eumalacostraca</taxon>
        <taxon>Eucarida</taxon>
        <taxon>Decapoda</taxon>
        <taxon>Pleocyemata</taxon>
        <taxon>Brachyura</taxon>
        <taxon>Eubrachyura</taxon>
        <taxon>Portunoidea</taxon>
        <taxon>Portunidae</taxon>
        <taxon>Portuninae</taxon>
        <taxon>Scylla</taxon>
    </lineage>
</organism>
<comment type="subcellular location">
    <subcellularLocation>
        <location evidence="1">Nucleus</location>
    </subcellularLocation>
</comment>
<dbReference type="InterPro" id="IPR009057">
    <property type="entry name" value="Homeodomain-like_sf"/>
</dbReference>
<dbReference type="GO" id="GO:0003677">
    <property type="term" value="F:DNA binding"/>
    <property type="evidence" value="ECO:0007669"/>
    <property type="project" value="InterPro"/>
</dbReference>
<dbReference type="Pfam" id="PF04218">
    <property type="entry name" value="CENP-B_N"/>
    <property type="match status" value="1"/>
</dbReference>
<evidence type="ECO:0000259" key="3">
    <source>
        <dbReference type="Pfam" id="PF04218"/>
    </source>
</evidence>
<feature type="domain" description="HTH psq-type" evidence="3">
    <location>
        <begin position="35"/>
        <end position="86"/>
    </location>
</feature>
<dbReference type="AlphaFoldDB" id="A0A0P4WAJ5"/>
<evidence type="ECO:0000313" key="4">
    <source>
        <dbReference type="EMBL" id="JAI64202.1"/>
    </source>
</evidence>
<reference evidence="4" key="1">
    <citation type="submission" date="2015-09" db="EMBL/GenBank/DDBJ databases">
        <title>Scylla olivacea transcriptome.</title>
        <authorList>
            <person name="Ikhwanuddin M."/>
        </authorList>
    </citation>
    <scope>NUCLEOTIDE SEQUENCE</scope>
</reference>
<keyword evidence="2" id="KW-0732">Signal</keyword>
<dbReference type="GO" id="GO:0005634">
    <property type="term" value="C:nucleus"/>
    <property type="evidence" value="ECO:0007669"/>
    <property type="project" value="UniProtKB-SubCell"/>
</dbReference>